<dbReference type="EMBL" id="AACZ04033603">
    <property type="status" value="NOT_ANNOTATED_CDS"/>
    <property type="molecule type" value="Genomic_DNA"/>
</dbReference>
<dbReference type="Pfam" id="PF13934">
    <property type="entry name" value="ELYS"/>
    <property type="match status" value="1"/>
</dbReference>
<dbReference type="GO" id="GO:0032465">
    <property type="term" value="P:regulation of cytokinesis"/>
    <property type="evidence" value="ECO:0007669"/>
    <property type="project" value="Ensembl"/>
</dbReference>
<evidence type="ECO:0000256" key="2">
    <source>
        <dbReference type="ARBA" id="ARBA00023242"/>
    </source>
</evidence>
<feature type="compositionally biased region" description="Polar residues" evidence="3">
    <location>
        <begin position="1535"/>
        <end position="1547"/>
    </location>
</feature>
<name>A0A2I3S7S5_PANTR</name>
<evidence type="ECO:0000313" key="7">
    <source>
        <dbReference type="Proteomes" id="UP000002277"/>
    </source>
</evidence>
<dbReference type="InterPro" id="IPR052620">
    <property type="entry name" value="ELYS/MEL-28_NucAsmblyFactor"/>
</dbReference>
<dbReference type="PANTHER" id="PTHR21583">
    <property type="entry name" value="ELYS PROTEIN"/>
    <property type="match status" value="1"/>
</dbReference>
<feature type="compositionally biased region" description="Basic and acidic residues" evidence="3">
    <location>
        <begin position="1725"/>
        <end position="1743"/>
    </location>
</feature>
<feature type="compositionally biased region" description="Polar residues" evidence="3">
    <location>
        <begin position="1046"/>
        <end position="1061"/>
    </location>
</feature>
<dbReference type="EMBL" id="AACZ04033606">
    <property type="status" value="NOT_ANNOTATED_CDS"/>
    <property type="molecule type" value="Genomic_DNA"/>
</dbReference>
<dbReference type="Bgee" id="ENSPTRG00000051402">
    <property type="expression patterns" value="Expressed in spleen and 21 other cell types or tissues"/>
</dbReference>
<dbReference type="EMBL" id="AACZ04033601">
    <property type="status" value="NOT_ANNOTATED_CDS"/>
    <property type="molecule type" value="Genomic_DNA"/>
</dbReference>
<evidence type="ECO:0000256" key="3">
    <source>
        <dbReference type="SAM" id="MobiDB-lite"/>
    </source>
</evidence>
<dbReference type="Proteomes" id="UP000002277">
    <property type="component" value="Chromosome 1"/>
</dbReference>
<feature type="compositionally biased region" description="Polar residues" evidence="3">
    <location>
        <begin position="1076"/>
        <end position="1090"/>
    </location>
</feature>
<feature type="compositionally biased region" description="Polar residues" evidence="3">
    <location>
        <begin position="1561"/>
        <end position="1577"/>
    </location>
</feature>
<feature type="region of interest" description="Disordered" evidence="3">
    <location>
        <begin position="1473"/>
        <end position="1611"/>
    </location>
</feature>
<reference evidence="6" key="2">
    <citation type="submission" date="2025-08" db="UniProtKB">
        <authorList>
            <consortium name="Ensembl"/>
        </authorList>
    </citation>
    <scope>IDENTIFICATION</scope>
</reference>
<dbReference type="InterPro" id="IPR032040">
    <property type="entry name" value="ELYS-bb"/>
</dbReference>
<dbReference type="InterPro" id="IPR025151">
    <property type="entry name" value="ELYS_dom"/>
</dbReference>
<feature type="compositionally biased region" description="Basic and acidic residues" evidence="3">
    <location>
        <begin position="1803"/>
        <end position="1823"/>
    </location>
</feature>
<dbReference type="GO" id="GO:0000776">
    <property type="term" value="C:kinetochore"/>
    <property type="evidence" value="ECO:0007669"/>
    <property type="project" value="Ensembl"/>
</dbReference>
<dbReference type="OMA" id="MTHAEPD"/>
<feature type="compositionally biased region" description="Basic residues" evidence="3">
    <location>
        <begin position="1927"/>
        <end position="1936"/>
    </location>
</feature>
<feature type="compositionally biased region" description="Basic and acidic residues" evidence="3">
    <location>
        <begin position="1908"/>
        <end position="1918"/>
    </location>
</feature>
<dbReference type="Ensembl" id="ENSPTRT00000098391.1">
    <property type="protein sequence ID" value="ENSPTRP00000072588.1"/>
    <property type="gene ID" value="ENSPTRG00000051402.1"/>
</dbReference>
<dbReference type="InParanoid" id="A0A2I3S7S5"/>
<dbReference type="PANTHER" id="PTHR21583:SF8">
    <property type="entry name" value="PROTEIN ELYS"/>
    <property type="match status" value="1"/>
</dbReference>
<feature type="compositionally biased region" description="Polar residues" evidence="3">
    <location>
        <begin position="1647"/>
        <end position="1658"/>
    </location>
</feature>
<accession>A0A2I3S7S5</accession>
<dbReference type="EMBL" id="AACZ04033602">
    <property type="status" value="NOT_ANNOTATED_CDS"/>
    <property type="molecule type" value="Genomic_DNA"/>
</dbReference>
<sequence>MDSLAGLSPREVAGVLSLSCVGVCSTCAWAWPHGSMRDLRAQVTSGLLPFPEVTLQALGEDEITLESVLRGKFAAGKHNVVNSITGERLSAYRFSGVNEQPPVVLLIGRNRRECLCLYDLWNIKVVKAVVLPGRVKLSEPIINACAGAASSASTQHLHPSLLEASGNQFLYLKPNMDIPAEVPHIRESVMREGRICVSLHKQDNQLAVGFSDGYLALWNMKSMKEEYYIQLESGQVPVYAVTFQEPENDPRNCCYLWAVQSTQDSEGDVLSLHLLQLAFGNRKCLASGQILYEGLEYCEERYTLDLTGGMFPLRGQTSNTKLLGCQSIEKFRSHGDREEGVNEALSPDTSVSVFTWQVNIYGQGKPSVYLGLFDINRWYHAQMPDSLRSGEYLHNCSYFALWSLESVVSRTSPHGILDILVHERSLNRGVPPSYPPPEQFFNPSTYNFDATCLLNSGVVHLTCTGFQKETLTFLKKSGPSLNELIPDGYNRCLVAGLLSPRFVDVQPSSLSQEEQLEAILSAAIQTSSLGLLTGYIRRWITEEQPNSATNLRFVLEWTWNKVVLTKEEFDRLCVPLFDGSCHFMDPQTIQSIQQCYLLLSNLNIVLSCFASEAREITERGTLFVLSNECMVEAWNFLRQHCNRLNIEELLKHMYEVCQEMGLMEDLLKLPFTDTEQECLVKFLQSSASVQNHEFLLVHHLQRANYVPALKLNQTLKINVMNDRDPRLRERSLARNSILDQYGKILPRVHRKLAIERAKPYHLSTSSVFRLVSRPKPLSAVPKQVVTGTVLTRSVFINNVLSKIGEVWASKEPINSTTSFNSSKIEEPSPIVYSLPAPELPEAFFGTPISKASQKISRLLDLVVQPVPRPSQCSEFIQQSSMKSPLYLVSGSLPSSSQLKGSPQAISRASELHLLETPLVVKKAKSLAMSVTTSGFSEFTPQSILRSTLRSTPLASPSPSPGRSPQRLKETRISFVEEDVHPKWIPGAADDSKLEVFTTPKKCAVPVETELLKSKDRTTSFFLNSPEKEHQEMDVGSQSLEKLDVSKGNSSVSITSDETTLEYQDAPSPEDLEETVFTASKPKSSSTALTANVTEQTEKDGDKDVFASEVTPSDLQKQMGNLEDAETKDLLVAAEAFSELNHLSPVQGTEASLCAPSVYEGKIFTQKSPVLDEGLTSVETYTSAIRANDNKSMADVLGDGGNSSLTISEGPIVSERRLNQEVALNLKEDHEVEVGVLKESVDLPEEKLPISDSPPDTQEIHVIEQEKLEAQDSGEEARNLSFNELYPSGTLKLQYNFDTIDQQFCDLADNKDTAECDIAEVDGELFVAQSNFTLILEGEEGEVEPGDFASSDVLPKAANTATEEKLVCSGENDNHGQVANLPSAVTSDQKSQKIDTLPYVPEPIKVAIAENLLDVIKDTRSKEITSDTMEQSIHETIPLVSQNIMCPTKLVKSAFKTAQETSTMTMNVSQVDDVVSSKSRTRGQRIQNVNVKSAQQEASADVATPKMPGQSVRKKTRKAKEISEASENIYSDVRGLSQNQQIPQTSGTPRRGRRKREVNQDVLENSSSVEQELQITTGRESKRLKSSQLLEPAVEETTKKEVKVSSVTKRTPRRIKRAVENQESVEIINDLKVSTVTSPSRTIRKLRSTNLDASENTGNKQDDKSSDKQLPIKHIRRVRGREVSPSDVREDSNLESSQLTVQAEFDMSAIPRKRGRPRKINPSEDVGSKAVKEESSPKKKEAPSIKRRSTRNTPAKSENVDVGKPALGKSILVPNEELSMVMSSKKKLTKKTESQSQKRSLHSVSEERTDEMTHKETNEQEERLLATASFTKSSRSSRTRSSKAILLPDLSEPNNEPLFSPASEVPRKAKAKKIEVPAQLKELVSDLSSQFVISPPALRSRQKNTSNKNKLEDELKDDAQSVETVGKPKAKRIRTSKTKQASKNTEKESAWSPPPIEIRLISPLASPADGVKSKPRKTTEVTGTGLGRNRKKLSSYPKQILRRKML</sequence>
<evidence type="ECO:0000313" key="8">
    <source>
        <dbReference type="VGNC" id="VGNC:99656"/>
    </source>
</evidence>
<dbReference type="GO" id="GO:0031965">
    <property type="term" value="C:nuclear membrane"/>
    <property type="evidence" value="ECO:0007669"/>
    <property type="project" value="Ensembl"/>
</dbReference>
<organism evidence="6 7">
    <name type="scientific">Pan troglodytes</name>
    <name type="common">Chimpanzee</name>
    <dbReference type="NCBI Taxonomy" id="9598"/>
    <lineage>
        <taxon>Eukaryota</taxon>
        <taxon>Metazoa</taxon>
        <taxon>Chordata</taxon>
        <taxon>Craniata</taxon>
        <taxon>Vertebrata</taxon>
        <taxon>Euteleostomi</taxon>
        <taxon>Mammalia</taxon>
        <taxon>Eutheria</taxon>
        <taxon>Euarchontoglires</taxon>
        <taxon>Primates</taxon>
        <taxon>Haplorrhini</taxon>
        <taxon>Catarrhini</taxon>
        <taxon>Hominidae</taxon>
        <taxon>Pan</taxon>
    </lineage>
</organism>
<dbReference type="EMBL" id="AACZ04033604">
    <property type="status" value="NOT_ANNOTATED_CDS"/>
    <property type="molecule type" value="Genomic_DNA"/>
</dbReference>
<feature type="compositionally biased region" description="Basic and acidic residues" evidence="3">
    <location>
        <begin position="1679"/>
        <end position="1691"/>
    </location>
</feature>
<dbReference type="EMBL" id="AACZ04033605">
    <property type="status" value="NOT_ANNOTATED_CDS"/>
    <property type="molecule type" value="Genomic_DNA"/>
</dbReference>
<evidence type="ECO:0000313" key="6">
    <source>
        <dbReference type="Ensembl" id="ENSPTRP00000072588.1"/>
    </source>
</evidence>
<keyword evidence="7" id="KW-1185">Reference proteome</keyword>
<keyword evidence="2" id="KW-0539">Nucleus</keyword>
<feature type="domain" description="ELYS-like" evidence="4">
    <location>
        <begin position="624"/>
        <end position="685"/>
    </location>
</feature>
<feature type="region of interest" description="Disordered" evidence="3">
    <location>
        <begin position="1636"/>
        <end position="1868"/>
    </location>
</feature>
<gene>
    <name evidence="6 8" type="primary">AHCTF1</name>
</gene>
<feature type="domain" description="ELYS beta-propeller" evidence="5">
    <location>
        <begin position="36"/>
        <end position="161"/>
    </location>
</feature>
<evidence type="ECO:0000259" key="5">
    <source>
        <dbReference type="Pfam" id="PF16687"/>
    </source>
</evidence>
<dbReference type="GO" id="GO:0051292">
    <property type="term" value="P:nuclear pore complex assembly"/>
    <property type="evidence" value="ECO:0007669"/>
    <property type="project" value="Ensembl"/>
</dbReference>
<reference evidence="6" key="3">
    <citation type="submission" date="2025-09" db="UniProtKB">
        <authorList>
            <consortium name="Ensembl"/>
        </authorList>
    </citation>
    <scope>IDENTIFICATION</scope>
</reference>
<feature type="domain" description="ELYS beta-propeller" evidence="5">
    <location>
        <begin position="177"/>
        <end position="460"/>
    </location>
</feature>
<protein>
    <submittedName>
        <fullName evidence="6">AT-hook containing transcription factor 1</fullName>
    </submittedName>
</protein>
<feature type="region of interest" description="Disordered" evidence="3">
    <location>
        <begin position="1021"/>
        <end position="1090"/>
    </location>
</feature>
<dbReference type="Pfam" id="PF16687">
    <property type="entry name" value="ELYS-bb"/>
    <property type="match status" value="2"/>
</dbReference>
<dbReference type="VGNC" id="VGNC:99656">
    <property type="gene designation" value="AHCTF1"/>
</dbReference>
<comment type="subcellular location">
    <subcellularLocation>
        <location evidence="1">Nucleus</location>
    </subcellularLocation>
</comment>
<dbReference type="GO" id="GO:0016604">
    <property type="term" value="C:nuclear body"/>
    <property type="evidence" value="ECO:0007669"/>
    <property type="project" value="Ensembl"/>
</dbReference>
<dbReference type="GeneTree" id="ENSGT00390000018900"/>
<dbReference type="GO" id="GO:0000785">
    <property type="term" value="C:chromatin"/>
    <property type="evidence" value="ECO:0007669"/>
    <property type="project" value="Ensembl"/>
</dbReference>
<feature type="compositionally biased region" description="Polar residues" evidence="3">
    <location>
        <begin position="1483"/>
        <end position="1497"/>
    </location>
</feature>
<proteinExistence type="predicted"/>
<dbReference type="GO" id="GO:0031080">
    <property type="term" value="C:nuclear pore outer ring"/>
    <property type="evidence" value="ECO:0007669"/>
    <property type="project" value="Ensembl"/>
</dbReference>
<evidence type="ECO:0000259" key="4">
    <source>
        <dbReference type="Pfam" id="PF13934"/>
    </source>
</evidence>
<evidence type="ECO:0000256" key="1">
    <source>
        <dbReference type="ARBA" id="ARBA00004123"/>
    </source>
</evidence>
<feature type="region of interest" description="Disordered" evidence="3">
    <location>
        <begin position="1890"/>
        <end position="2005"/>
    </location>
</feature>
<feature type="region of interest" description="Disordered" evidence="3">
    <location>
        <begin position="948"/>
        <end position="967"/>
    </location>
</feature>
<reference evidence="6 7" key="1">
    <citation type="journal article" date="2005" name="Nature">
        <title>Initial sequence of the chimpanzee genome and comparison with the human genome.</title>
        <authorList>
            <consortium name="Chimpanzee sequencing and analysis consortium"/>
        </authorList>
    </citation>
    <scope>NUCLEOTIDE SEQUENCE [LARGE SCALE GENOMIC DNA]</scope>
</reference>